<evidence type="ECO:0000313" key="2">
    <source>
        <dbReference type="Proteomes" id="UP001140973"/>
    </source>
</evidence>
<name>A0A9X4FHN0_9VIBR</name>
<dbReference type="RefSeq" id="WP_274674254.1">
    <property type="nucleotide sequence ID" value="NZ_JAKNAP010000104.1"/>
</dbReference>
<organism evidence="1 2">
    <name type="scientific">Vibrio aestuarianus</name>
    <dbReference type="NCBI Taxonomy" id="28171"/>
    <lineage>
        <taxon>Bacteria</taxon>
        <taxon>Pseudomonadati</taxon>
        <taxon>Pseudomonadota</taxon>
        <taxon>Gammaproteobacteria</taxon>
        <taxon>Vibrionales</taxon>
        <taxon>Vibrionaceae</taxon>
        <taxon>Vibrio</taxon>
    </lineage>
</organism>
<comment type="caution">
    <text evidence="1">The sequence shown here is derived from an EMBL/GenBank/DDBJ whole genome shotgun (WGS) entry which is preliminary data.</text>
</comment>
<feature type="non-terminal residue" evidence="1">
    <location>
        <position position="1"/>
    </location>
</feature>
<dbReference type="AlphaFoldDB" id="A0A9X4FHN0"/>
<proteinExistence type="predicted"/>
<reference evidence="1" key="1">
    <citation type="submission" date="2022-02" db="EMBL/GenBank/DDBJ databases">
        <title>Emergence and expansion in Europe of a Vibrio aestuarianus clonal complex pathogenic for oysters.</title>
        <authorList>
            <person name="Mesnil A."/>
            <person name="Travers M.-A."/>
        </authorList>
    </citation>
    <scope>NUCLEOTIDE SEQUENCE</scope>
    <source>
        <strain evidence="1">151-ITT-15-cp-1</strain>
    </source>
</reference>
<accession>A0A9X4FHN0</accession>
<protein>
    <submittedName>
        <fullName evidence="1">Uncharacterized protein</fullName>
    </submittedName>
</protein>
<sequence>KAISKYHKYRKDGAHGDCLNRSQVNKLNELSPDKLQLIALQLSDFANHSLYVVMAITPTRKSYQ</sequence>
<gene>
    <name evidence="1" type="ORF">L9W73_16685</name>
</gene>
<dbReference type="Proteomes" id="UP001140973">
    <property type="component" value="Unassembled WGS sequence"/>
</dbReference>
<evidence type="ECO:0000313" key="1">
    <source>
        <dbReference type="EMBL" id="MDE1358920.1"/>
    </source>
</evidence>
<dbReference type="EMBL" id="JAKNAP010000104">
    <property type="protein sequence ID" value="MDE1358920.1"/>
    <property type="molecule type" value="Genomic_DNA"/>
</dbReference>